<evidence type="ECO:0000313" key="7">
    <source>
        <dbReference type="Proteomes" id="UP000272400"/>
    </source>
</evidence>
<dbReference type="InterPro" id="IPR038417">
    <property type="entry name" value="Alpga-gal_N_sf"/>
</dbReference>
<evidence type="ECO:0000313" key="6">
    <source>
        <dbReference type="EMBL" id="ROO89108.1"/>
    </source>
</evidence>
<dbReference type="Pfam" id="PF16875">
    <property type="entry name" value="Glyco_hydro_36N"/>
    <property type="match status" value="1"/>
</dbReference>
<keyword evidence="7" id="KW-1185">Reference proteome</keyword>
<dbReference type="Gene3D" id="2.70.98.60">
    <property type="entry name" value="alpha-galactosidase from lactobacil brevis"/>
    <property type="match status" value="1"/>
</dbReference>
<keyword evidence="4" id="KW-0326">Glycosidase</keyword>
<dbReference type="InterPro" id="IPR002252">
    <property type="entry name" value="Glyco_hydro_36"/>
</dbReference>
<comment type="caution">
    <text evidence="6">The sequence shown here is derived from an EMBL/GenBank/DDBJ whole genome shotgun (WGS) entry which is preliminary data.</text>
</comment>
<dbReference type="InterPro" id="IPR050985">
    <property type="entry name" value="Alpha-glycosidase_related"/>
</dbReference>
<dbReference type="InterPro" id="IPR013785">
    <property type="entry name" value="Aldolase_TIM"/>
</dbReference>
<dbReference type="InterPro" id="IPR017853">
    <property type="entry name" value="GH"/>
</dbReference>
<dbReference type="GO" id="GO:0004557">
    <property type="term" value="F:alpha-galactosidase activity"/>
    <property type="evidence" value="ECO:0007669"/>
    <property type="project" value="UniProtKB-EC"/>
</dbReference>
<dbReference type="AlphaFoldDB" id="A0A3N1D7L2"/>
<dbReference type="InterPro" id="IPR031704">
    <property type="entry name" value="Glyco_hydro_36_N"/>
</dbReference>
<dbReference type="PRINTS" id="PR00743">
    <property type="entry name" value="GLHYDRLASE36"/>
</dbReference>
<feature type="domain" description="Glycosyl hydrolase family 36 N-terminal" evidence="5">
    <location>
        <begin position="34"/>
        <end position="178"/>
    </location>
</feature>
<accession>A0A3N1D7L2</accession>
<evidence type="ECO:0000256" key="4">
    <source>
        <dbReference type="ARBA" id="ARBA00023295"/>
    </source>
</evidence>
<evidence type="ECO:0000256" key="1">
    <source>
        <dbReference type="ARBA" id="ARBA00001255"/>
    </source>
</evidence>
<dbReference type="Gene3D" id="3.20.20.70">
    <property type="entry name" value="Aldolase class I"/>
    <property type="match status" value="1"/>
</dbReference>
<reference evidence="6 7" key="1">
    <citation type="submission" date="2018-11" db="EMBL/GenBank/DDBJ databases">
        <title>Sequencing the genomes of 1000 actinobacteria strains.</title>
        <authorList>
            <person name="Klenk H.-P."/>
        </authorList>
    </citation>
    <scope>NUCLEOTIDE SEQUENCE [LARGE SCALE GENOMIC DNA]</scope>
    <source>
        <strain evidence="6 7">DSM 44254</strain>
    </source>
</reference>
<evidence type="ECO:0000256" key="3">
    <source>
        <dbReference type="ARBA" id="ARBA00022801"/>
    </source>
</evidence>
<dbReference type="SUPFAM" id="SSF51445">
    <property type="entry name" value="(Trans)glycosidases"/>
    <property type="match status" value="1"/>
</dbReference>
<dbReference type="PANTHER" id="PTHR43053:SF3">
    <property type="entry name" value="ALPHA-GALACTOSIDASE C-RELATED"/>
    <property type="match status" value="1"/>
</dbReference>
<proteinExistence type="predicted"/>
<dbReference type="GO" id="GO:0016052">
    <property type="term" value="P:carbohydrate catabolic process"/>
    <property type="evidence" value="ECO:0007669"/>
    <property type="project" value="InterPro"/>
</dbReference>
<evidence type="ECO:0000256" key="2">
    <source>
        <dbReference type="ARBA" id="ARBA00012755"/>
    </source>
</evidence>
<gene>
    <name evidence="6" type="ORF">EDD29_6795</name>
</gene>
<organism evidence="6 7">
    <name type="scientific">Actinocorallia herbida</name>
    <dbReference type="NCBI Taxonomy" id="58109"/>
    <lineage>
        <taxon>Bacteria</taxon>
        <taxon>Bacillati</taxon>
        <taxon>Actinomycetota</taxon>
        <taxon>Actinomycetes</taxon>
        <taxon>Streptosporangiales</taxon>
        <taxon>Thermomonosporaceae</taxon>
        <taxon>Actinocorallia</taxon>
    </lineage>
</organism>
<dbReference type="PANTHER" id="PTHR43053">
    <property type="entry name" value="GLYCOSIDASE FAMILY 31"/>
    <property type="match status" value="1"/>
</dbReference>
<dbReference type="EC" id="3.2.1.22" evidence="2"/>
<sequence>MNAVDAAQRLVWGHAALTVAIDTAPGRPVSVRAIAAAPADAPLTQTGATAQPLVEILTPGQGRGHVSGRFSETTIGRRLAFTGGESGRDGVWHTLRIDLRDAVTGLVARVHLRSADGVAAVQAWTEVVNEGAEPVLLLGVTSLAAGFHGLPVQGLEVVRGEGEWLGEGRFTTTALREGPAVELDLPAHGPQHGRGRFAAISTGAWSTGGALPTGALLDPASGQAWAWQVEQNGAWRWEVAERLDGAYAAFTGPNDIDHQWSQRLAAGASFTTVPVSLATSATGFDGAVAALSAHRRAIRRPHPDTAALALVFNDYMNTLMGDPTTEKLLPLIDAAAEAGAEIFCIDAGWYDDTGYWWDGVGAWEASTTRFPDGGLEKVVAHIRERGMQPGLWLEPEVIGVRSPLADELPAEAFLQRDGVRVVEHGRYHLDLRHPAAIAHLDATVDRLVEQYGVGFFKLDYNIDPGAGTDLAADSVGAGLLAHNRAHLAWLDGVLDRHPELILENCGSGAMRMDYALLSRLQLQSTTDQQSFTLYPPIAASAPLSVLPEQAGNWAYPQPEMTPEEAAFCLVTGMPGRMYLSGHLARMTDAQLASVRAAVAVHKDVRAELARSVPVWPLGLPGWTDPWTAVGLVAGEVTYVALWHRGGPDSVELSFPHLAGRDVVLDTLYPRDLPPYEASFDAETGVLSVSDPVEAPFTARFLRIRSVAERTH</sequence>
<evidence type="ECO:0000259" key="5">
    <source>
        <dbReference type="Pfam" id="PF16875"/>
    </source>
</evidence>
<protein>
    <recommendedName>
        <fullName evidence="2">alpha-galactosidase</fullName>
        <ecNumber evidence="2">3.2.1.22</ecNumber>
    </recommendedName>
</protein>
<comment type="catalytic activity">
    <reaction evidence="1">
        <text>Hydrolysis of terminal, non-reducing alpha-D-galactose residues in alpha-D-galactosides, including galactose oligosaccharides, galactomannans and galactolipids.</text>
        <dbReference type="EC" id="3.2.1.22"/>
    </reaction>
</comment>
<name>A0A3N1D7L2_9ACTN</name>
<dbReference type="EMBL" id="RJKE01000001">
    <property type="protein sequence ID" value="ROO89108.1"/>
    <property type="molecule type" value="Genomic_DNA"/>
</dbReference>
<dbReference type="Proteomes" id="UP000272400">
    <property type="component" value="Unassembled WGS sequence"/>
</dbReference>
<dbReference type="Pfam" id="PF02065">
    <property type="entry name" value="Melibiase"/>
    <property type="match status" value="1"/>
</dbReference>
<keyword evidence="3" id="KW-0378">Hydrolase</keyword>
<dbReference type="CDD" id="cd14791">
    <property type="entry name" value="GH36"/>
    <property type="match status" value="1"/>
</dbReference>